<evidence type="ECO:0000313" key="1">
    <source>
        <dbReference type="EMBL" id="RTH01472.1"/>
    </source>
</evidence>
<protein>
    <submittedName>
        <fullName evidence="1">Uncharacterized protein</fullName>
    </submittedName>
</protein>
<name>A0A430R260_THESC</name>
<comment type="caution">
    <text evidence="1">The sequence shown here is derived from an EMBL/GenBank/DDBJ whole genome shotgun (WGS) entry which is preliminary data.</text>
</comment>
<gene>
    <name evidence="1" type="ORF">CSW45_10010</name>
</gene>
<proteinExistence type="predicted"/>
<dbReference type="AlphaFoldDB" id="A0A430R260"/>
<reference evidence="1 2" key="1">
    <citation type="journal article" date="2019" name="Extremophiles">
        <title>Biogeography of thermophiles and predominance of Thermus scotoductus in domestic water heaters.</title>
        <authorList>
            <person name="Wilpiszeski R.L."/>
            <person name="Zhang Z."/>
            <person name="House C.H."/>
        </authorList>
    </citation>
    <scope>NUCLEOTIDE SEQUENCE [LARGE SCALE GENOMIC DNA]</scope>
    <source>
        <strain evidence="1 2">32_S32</strain>
    </source>
</reference>
<dbReference type="RefSeq" id="WP_126178251.1">
    <property type="nucleotide sequence ID" value="NZ_PELN01000341.1"/>
</dbReference>
<accession>A0A430R260</accession>
<dbReference type="Proteomes" id="UP000286910">
    <property type="component" value="Unassembled WGS sequence"/>
</dbReference>
<evidence type="ECO:0000313" key="2">
    <source>
        <dbReference type="Proteomes" id="UP000286910"/>
    </source>
</evidence>
<sequence>MLVYLDQNYASRMAKHLLGQRGHEVFGKLHLALRGKALAPPSPFHVLETLYPIQGPEEKAGYLLPALQRLFAELSQGYWVRPWQEVAVRQERGLSREDFLWRGGSWETPADLSPFRGLPEGLRGLPYREALEAALKEIKARTGLKEVPFVRLLAELLARMASDLHRKPRPSDLLDAVMAATLYPYVDLLLTDRYLRNLLPEKSVGGRQKEVETLVHRLGKGVDSMP</sequence>
<dbReference type="EMBL" id="PELR01000350">
    <property type="protein sequence ID" value="RTH01472.1"/>
    <property type="molecule type" value="Genomic_DNA"/>
</dbReference>
<organism evidence="1 2">
    <name type="scientific">Thermus scotoductus</name>
    <dbReference type="NCBI Taxonomy" id="37636"/>
    <lineage>
        <taxon>Bacteria</taxon>
        <taxon>Thermotogati</taxon>
        <taxon>Deinococcota</taxon>
        <taxon>Deinococci</taxon>
        <taxon>Thermales</taxon>
        <taxon>Thermaceae</taxon>
        <taxon>Thermus</taxon>
    </lineage>
</organism>